<dbReference type="HOGENOM" id="CLU_2714609_0_0_4"/>
<feature type="region of interest" description="Disordered" evidence="1">
    <location>
        <begin position="1"/>
        <end position="72"/>
    </location>
</feature>
<protein>
    <submittedName>
        <fullName evidence="2">Uncharacterized protein</fullName>
    </submittedName>
</protein>
<evidence type="ECO:0000256" key="1">
    <source>
        <dbReference type="SAM" id="MobiDB-lite"/>
    </source>
</evidence>
<name>A0A0H2XEQ1_BURMA</name>
<dbReference type="EMBL" id="CP000011">
    <property type="protein sequence ID" value="AAY59127.1"/>
    <property type="molecule type" value="Genomic_DNA"/>
</dbReference>
<evidence type="ECO:0000313" key="2">
    <source>
        <dbReference type="EMBL" id="AAY59127.1"/>
    </source>
</evidence>
<evidence type="ECO:0000313" key="3">
    <source>
        <dbReference type="Proteomes" id="UP000006693"/>
    </source>
</evidence>
<feature type="compositionally biased region" description="Basic residues" evidence="1">
    <location>
        <begin position="1"/>
        <end position="19"/>
    </location>
</feature>
<dbReference type="Proteomes" id="UP000006693">
    <property type="component" value="Chromosome 2"/>
</dbReference>
<keyword evidence="3" id="KW-1185">Reference proteome</keyword>
<accession>A0A0H2XEQ1</accession>
<sequence length="72" mass="8344">MAGYRARSRSWRRRARWRPPRSIDGMSGFIGDAGSAPKAVSRAGPPCLRRAMRPRGRRRGRPGRRRSRHTFR</sequence>
<organism evidence="2 3">
    <name type="scientific">Burkholderia mallei (strain ATCC 23344)</name>
    <dbReference type="NCBI Taxonomy" id="243160"/>
    <lineage>
        <taxon>Bacteria</taxon>
        <taxon>Pseudomonadati</taxon>
        <taxon>Pseudomonadota</taxon>
        <taxon>Betaproteobacteria</taxon>
        <taxon>Burkholderiales</taxon>
        <taxon>Burkholderiaceae</taxon>
        <taxon>Burkholderia</taxon>
        <taxon>pseudomallei group</taxon>
    </lineage>
</organism>
<dbReference type="AlphaFoldDB" id="A0A0H2XEQ1"/>
<reference evidence="2 3" key="1">
    <citation type="journal article" date="2004" name="Proc. Natl. Acad. Sci. U.S.A.">
        <title>Structural flexibility in the Burkholderia mallei genome.</title>
        <authorList>
            <person name="Nierman W.C."/>
            <person name="DeShazer D."/>
            <person name="Kim H.S."/>
            <person name="Tettelin H."/>
            <person name="Nelson K.E."/>
            <person name="Feldblyum T."/>
            <person name="Ulrich R.L."/>
            <person name="Ronning C.M."/>
            <person name="Brinkac L.M."/>
            <person name="Daugherty S.C."/>
            <person name="Davidsen T.D."/>
            <person name="Deboy R.T."/>
            <person name="Dimitrov G."/>
            <person name="Dodson R.J."/>
            <person name="Durkin A.S."/>
            <person name="Gwinn M.L."/>
            <person name="Haft D.H."/>
            <person name="Khouri H."/>
            <person name="Kolonay J.F."/>
            <person name="Madupu R."/>
            <person name="Mohammoud Y."/>
            <person name="Nelson W.C."/>
            <person name="Radune D."/>
            <person name="Romero C.M."/>
            <person name="Sarria S."/>
            <person name="Selengut J."/>
            <person name="Shamblin C."/>
            <person name="Sullivan S.A."/>
            <person name="White O."/>
            <person name="Yu Y."/>
            <person name="Zafar N."/>
            <person name="Zhou L."/>
            <person name="Fraser C.M."/>
        </authorList>
    </citation>
    <scope>NUCLEOTIDE SEQUENCE [LARGE SCALE GENOMIC DNA]</scope>
    <source>
        <strain evidence="2 3">ATCC 23344</strain>
    </source>
</reference>
<dbReference type="KEGG" id="bma:BMAA1485"/>
<feature type="compositionally biased region" description="Basic residues" evidence="1">
    <location>
        <begin position="50"/>
        <end position="72"/>
    </location>
</feature>
<gene>
    <name evidence="2" type="ordered locus">BMAA1485</name>
</gene>
<proteinExistence type="predicted"/>